<keyword evidence="3" id="KW-0813">Transport</keyword>
<dbReference type="GO" id="GO:0015293">
    <property type="term" value="F:symporter activity"/>
    <property type="evidence" value="ECO:0007669"/>
    <property type="project" value="UniProtKB-KW"/>
</dbReference>
<accession>A0A2P5CKK5</accession>
<keyword evidence="6" id="KW-0769">Symport</keyword>
<dbReference type="GO" id="GO:0015144">
    <property type="term" value="F:carbohydrate transmembrane transporter activity"/>
    <property type="evidence" value="ECO:0007669"/>
    <property type="project" value="InterPro"/>
</dbReference>
<dbReference type="STRING" id="3476.A0A2P5CKK5"/>
<dbReference type="GO" id="GO:0016020">
    <property type="term" value="C:membrane"/>
    <property type="evidence" value="ECO:0007669"/>
    <property type="project" value="UniProtKB-SubCell"/>
</dbReference>
<feature type="transmembrane region" description="Helical" evidence="9">
    <location>
        <begin position="232"/>
        <end position="250"/>
    </location>
</feature>
<comment type="similarity">
    <text evidence="2">Belongs to the major facilitator superfamily. Sugar transporter (TC 2.A.1.1) family.</text>
</comment>
<evidence type="ECO:0000256" key="2">
    <source>
        <dbReference type="ARBA" id="ARBA00010992"/>
    </source>
</evidence>
<feature type="transmembrane region" description="Helical" evidence="9">
    <location>
        <begin position="285"/>
        <end position="304"/>
    </location>
</feature>
<evidence type="ECO:0000256" key="4">
    <source>
        <dbReference type="ARBA" id="ARBA00022597"/>
    </source>
</evidence>
<feature type="transmembrane region" description="Helical" evidence="9">
    <location>
        <begin position="123"/>
        <end position="146"/>
    </location>
</feature>
<evidence type="ECO:0000313" key="10">
    <source>
        <dbReference type="EMBL" id="PON61558.1"/>
    </source>
</evidence>
<feature type="transmembrane region" description="Helical" evidence="9">
    <location>
        <begin position="158"/>
        <end position="181"/>
    </location>
</feature>
<evidence type="ECO:0000256" key="6">
    <source>
        <dbReference type="ARBA" id="ARBA00022847"/>
    </source>
</evidence>
<dbReference type="Pfam" id="PF00083">
    <property type="entry name" value="Sugar_tr"/>
    <property type="match status" value="1"/>
</dbReference>
<dbReference type="PANTHER" id="PTHR23500">
    <property type="entry name" value="SOLUTE CARRIER FAMILY 2, FACILITATED GLUCOSE TRANSPORTER"/>
    <property type="match status" value="1"/>
</dbReference>
<evidence type="ECO:0000256" key="5">
    <source>
        <dbReference type="ARBA" id="ARBA00022692"/>
    </source>
</evidence>
<reference evidence="11" key="1">
    <citation type="submission" date="2016-06" db="EMBL/GenBank/DDBJ databases">
        <title>Parallel loss of symbiosis genes in relatives of nitrogen-fixing non-legume Parasponia.</title>
        <authorList>
            <person name="Van Velzen R."/>
            <person name="Holmer R."/>
            <person name="Bu F."/>
            <person name="Rutten L."/>
            <person name="Van Zeijl A."/>
            <person name="Liu W."/>
            <person name="Santuari L."/>
            <person name="Cao Q."/>
            <person name="Sharma T."/>
            <person name="Shen D."/>
            <person name="Roswanjaya Y."/>
            <person name="Wardhani T."/>
            <person name="Kalhor M.S."/>
            <person name="Jansen J."/>
            <person name="Van den Hoogen J."/>
            <person name="Gungor B."/>
            <person name="Hartog M."/>
            <person name="Hontelez J."/>
            <person name="Verver J."/>
            <person name="Yang W.-C."/>
            <person name="Schijlen E."/>
            <person name="Repin R."/>
            <person name="Schilthuizen M."/>
            <person name="Schranz E."/>
            <person name="Heidstra R."/>
            <person name="Miyata K."/>
            <person name="Fedorova E."/>
            <person name="Kohlen W."/>
            <person name="Bisseling T."/>
            <person name="Smit S."/>
            <person name="Geurts R."/>
        </authorList>
    </citation>
    <scope>NUCLEOTIDE SEQUENCE [LARGE SCALE GENOMIC DNA]</scope>
    <source>
        <strain evidence="11">cv. WU1-14</strain>
    </source>
</reference>
<dbReference type="PRINTS" id="PR00171">
    <property type="entry name" value="SUGRTRNSPORT"/>
</dbReference>
<dbReference type="EMBL" id="JXTB01000120">
    <property type="protein sequence ID" value="PON61558.1"/>
    <property type="molecule type" value="Genomic_DNA"/>
</dbReference>
<dbReference type="InterPro" id="IPR003663">
    <property type="entry name" value="Sugar/inositol_transpt"/>
</dbReference>
<evidence type="ECO:0000313" key="11">
    <source>
        <dbReference type="Proteomes" id="UP000237105"/>
    </source>
</evidence>
<dbReference type="PANTHER" id="PTHR23500:SF44">
    <property type="entry name" value="SUGAR TRANSPORT PROTEIN 5"/>
    <property type="match status" value="1"/>
</dbReference>
<sequence length="346" mass="38305">MRSPLAYNFYTIYGRLQSTSRKWHPQSGVAHSTQALSSSSESAWWQRAALTSRRPTTPGASILVERGQVTEARQSLIRARGKEANVEAKPAELVKCSKMTRAAAGANREPLVTIFERQNRPHLVMAIGIHFFQQVIAINVVAFYAPVLFQSIGFGKDLALVATIILGLVNLGSILVSTFLVDRFGRRFLFMLGGIQMFELSITKIFSIEVAVVVVPRVTEGDFRTKHITKGYNILVIVQMCIYSVGFGLSRGRLNWLLPSEIFPTKIGPASQSISVAVNFGTSFVLFQTFLTMLCIGALFTSCLRVSELLMLYPPIIHVSLPSWNAFSFRLRQRGGGGQLQRLSDA</sequence>
<evidence type="ECO:0000256" key="7">
    <source>
        <dbReference type="ARBA" id="ARBA00022989"/>
    </source>
</evidence>
<evidence type="ECO:0000256" key="8">
    <source>
        <dbReference type="ARBA" id="ARBA00023136"/>
    </source>
</evidence>
<keyword evidence="4" id="KW-0762">Sugar transport</keyword>
<proteinExistence type="inferred from homology"/>
<protein>
    <submittedName>
        <fullName evidence="10">Sugar/inositol transporter</fullName>
    </submittedName>
</protein>
<name>A0A2P5CKK5_PARAD</name>
<dbReference type="InterPro" id="IPR036259">
    <property type="entry name" value="MFS_trans_sf"/>
</dbReference>
<gene>
    <name evidence="10" type="ORF">PanWU01x14_144740</name>
</gene>
<evidence type="ECO:0000256" key="3">
    <source>
        <dbReference type="ARBA" id="ARBA00022448"/>
    </source>
</evidence>
<dbReference type="OrthoDB" id="5296287at2759"/>
<dbReference type="InterPro" id="IPR005828">
    <property type="entry name" value="MFS_sugar_transport-like"/>
</dbReference>
<keyword evidence="7 9" id="KW-1133">Transmembrane helix</keyword>
<comment type="caution">
    <text evidence="10">The sequence shown here is derived from an EMBL/GenBank/DDBJ whole genome shotgun (WGS) entry which is preliminary data.</text>
</comment>
<keyword evidence="11" id="KW-1185">Reference proteome</keyword>
<evidence type="ECO:0000256" key="1">
    <source>
        <dbReference type="ARBA" id="ARBA00004141"/>
    </source>
</evidence>
<keyword evidence="8 9" id="KW-0472">Membrane</keyword>
<dbReference type="Proteomes" id="UP000237105">
    <property type="component" value="Unassembled WGS sequence"/>
</dbReference>
<organism evidence="10 11">
    <name type="scientific">Parasponia andersonii</name>
    <name type="common">Sponia andersonii</name>
    <dbReference type="NCBI Taxonomy" id="3476"/>
    <lineage>
        <taxon>Eukaryota</taxon>
        <taxon>Viridiplantae</taxon>
        <taxon>Streptophyta</taxon>
        <taxon>Embryophyta</taxon>
        <taxon>Tracheophyta</taxon>
        <taxon>Spermatophyta</taxon>
        <taxon>Magnoliopsida</taxon>
        <taxon>eudicotyledons</taxon>
        <taxon>Gunneridae</taxon>
        <taxon>Pentapetalae</taxon>
        <taxon>rosids</taxon>
        <taxon>fabids</taxon>
        <taxon>Rosales</taxon>
        <taxon>Cannabaceae</taxon>
        <taxon>Parasponia</taxon>
    </lineage>
</organism>
<keyword evidence="5 9" id="KW-0812">Transmembrane</keyword>
<dbReference type="Gene3D" id="1.20.1250.20">
    <property type="entry name" value="MFS general substrate transporter like domains"/>
    <property type="match status" value="1"/>
</dbReference>
<dbReference type="SUPFAM" id="SSF103473">
    <property type="entry name" value="MFS general substrate transporter"/>
    <property type="match status" value="1"/>
</dbReference>
<dbReference type="AlphaFoldDB" id="A0A2P5CKK5"/>
<evidence type="ECO:0000256" key="9">
    <source>
        <dbReference type="SAM" id="Phobius"/>
    </source>
</evidence>
<dbReference type="InterPro" id="IPR045262">
    <property type="entry name" value="STP/PLT_plant"/>
</dbReference>
<comment type="subcellular location">
    <subcellularLocation>
        <location evidence="1">Membrane</location>
        <topology evidence="1">Multi-pass membrane protein</topology>
    </subcellularLocation>
</comment>